<keyword evidence="1" id="KW-0812">Transmembrane</keyword>
<feature type="transmembrane region" description="Helical" evidence="1">
    <location>
        <begin position="58"/>
        <end position="81"/>
    </location>
</feature>
<reference evidence="4 5" key="1">
    <citation type="submission" date="2019-03" db="EMBL/GenBank/DDBJ databases">
        <title>Genomic Encyclopedia of Type Strains, Phase IV (KMG-V): Genome sequencing to study the core and pangenomes of soil and plant-associated prokaryotes.</title>
        <authorList>
            <person name="Whitman W."/>
        </authorList>
    </citation>
    <scope>NUCLEOTIDE SEQUENCE [LARGE SCALE GENOMIC DNA]</scope>
    <source>
        <strain evidence="2 5">Gr42</strain>
        <strain evidence="3 4">IE4868</strain>
    </source>
</reference>
<evidence type="ECO:0000313" key="5">
    <source>
        <dbReference type="Proteomes" id="UP000295547"/>
    </source>
</evidence>
<comment type="caution">
    <text evidence="2">The sequence shown here is derived from an EMBL/GenBank/DDBJ whole genome shotgun (WGS) entry which is preliminary data.</text>
</comment>
<dbReference type="Proteomes" id="UP000295547">
    <property type="component" value="Unassembled WGS sequence"/>
</dbReference>
<keyword evidence="1" id="KW-1133">Transmembrane helix</keyword>
<dbReference type="AlphaFoldDB" id="A0A4R3QST8"/>
<accession>A0A4R3QST8</accession>
<gene>
    <name evidence="3" type="ORF">EV129_103107</name>
    <name evidence="2" type="ORF">EV130_106105</name>
</gene>
<protein>
    <submittedName>
        <fullName evidence="2">Uncharacterized protein</fullName>
    </submittedName>
</protein>
<keyword evidence="5" id="KW-1185">Reference proteome</keyword>
<evidence type="ECO:0000256" key="1">
    <source>
        <dbReference type="SAM" id="Phobius"/>
    </source>
</evidence>
<dbReference type="EMBL" id="SMBK01000003">
    <property type="protein sequence ID" value="TCU39262.1"/>
    <property type="molecule type" value="Genomic_DNA"/>
</dbReference>
<dbReference type="EMBL" id="SMBJ01000006">
    <property type="protein sequence ID" value="TCU24514.1"/>
    <property type="molecule type" value="Genomic_DNA"/>
</dbReference>
<organism evidence="2 5">
    <name type="scientific">Rhizobium azibense</name>
    <dbReference type="NCBI Taxonomy" id="1136135"/>
    <lineage>
        <taxon>Bacteria</taxon>
        <taxon>Pseudomonadati</taxon>
        <taxon>Pseudomonadota</taxon>
        <taxon>Alphaproteobacteria</taxon>
        <taxon>Hyphomicrobiales</taxon>
        <taxon>Rhizobiaceae</taxon>
        <taxon>Rhizobium/Agrobacterium group</taxon>
        <taxon>Rhizobium</taxon>
    </lineage>
</organism>
<keyword evidence="1" id="KW-0472">Membrane</keyword>
<evidence type="ECO:0000313" key="2">
    <source>
        <dbReference type="EMBL" id="TCU24514.1"/>
    </source>
</evidence>
<name>A0A4R3QST8_9HYPH</name>
<dbReference type="Proteomes" id="UP000295507">
    <property type="component" value="Unassembled WGS sequence"/>
</dbReference>
<sequence length="82" mass="8963">MKPVAMHRSGSRLARVFKSTGELPTGSALRPLRTRLAAIATDTIRRRSPWPLDSNGEYSHAAISVFVFVALYLATLSALSLH</sequence>
<proteinExistence type="predicted"/>
<evidence type="ECO:0000313" key="4">
    <source>
        <dbReference type="Proteomes" id="UP000295507"/>
    </source>
</evidence>
<evidence type="ECO:0000313" key="3">
    <source>
        <dbReference type="EMBL" id="TCU39262.1"/>
    </source>
</evidence>